<protein>
    <submittedName>
        <fullName evidence="4">Hsp20/alpha crystallin family protein</fullName>
    </submittedName>
</protein>
<dbReference type="EMBL" id="VULT01000023">
    <property type="protein sequence ID" value="MSS18506.1"/>
    <property type="molecule type" value="Genomic_DNA"/>
</dbReference>
<dbReference type="RefSeq" id="WP_154328419.1">
    <property type="nucleotide sequence ID" value="NZ_CP045696.1"/>
</dbReference>
<dbReference type="Proteomes" id="UP000483362">
    <property type="component" value="Unassembled WGS sequence"/>
</dbReference>
<dbReference type="InterPro" id="IPR002068">
    <property type="entry name" value="A-crystallin/Hsp20_dom"/>
</dbReference>
<reference evidence="4 5" key="1">
    <citation type="submission" date="2019-08" db="EMBL/GenBank/DDBJ databases">
        <title>In-depth cultivation of the pig gut microbiome towards novel bacterial diversity and tailored functional studies.</title>
        <authorList>
            <person name="Wylensek D."/>
            <person name="Hitch T.C.A."/>
            <person name="Clavel T."/>
        </authorList>
    </citation>
    <scope>NUCLEOTIDE SEQUENCE [LARGE SCALE GENOMIC DNA]</scope>
    <source>
        <strain evidence="4 5">Oil-RF-744-WCA-WT-10</strain>
    </source>
</reference>
<comment type="similarity">
    <text evidence="1 2">Belongs to the small heat shock protein (HSP20) family.</text>
</comment>
<name>A0A6L5XG83_9BACT</name>
<dbReference type="CDD" id="cd06464">
    <property type="entry name" value="ACD_sHsps-like"/>
    <property type="match status" value="1"/>
</dbReference>
<comment type="caution">
    <text evidence="4">The sequence shown here is derived from an EMBL/GenBank/DDBJ whole genome shotgun (WGS) entry which is preliminary data.</text>
</comment>
<dbReference type="InterPro" id="IPR031107">
    <property type="entry name" value="Small_HSP"/>
</dbReference>
<dbReference type="InterPro" id="IPR008978">
    <property type="entry name" value="HSP20-like_chaperone"/>
</dbReference>
<evidence type="ECO:0000313" key="4">
    <source>
        <dbReference type="EMBL" id="MSS18506.1"/>
    </source>
</evidence>
<dbReference type="Pfam" id="PF00011">
    <property type="entry name" value="HSP20"/>
    <property type="match status" value="1"/>
</dbReference>
<sequence>MLLARRNSNWLPDVFNDFFDTDYLPRTSATAPAINVIEKDNEYDVEVAAPGMTKDDFKVSLDEDENLVIDLEKKKQEESGNKGQYLRREFSYTQFHQSLILPDDVDRAKIGASVENGVLTVRLPKYTPQDLKKETKVIHID</sequence>
<evidence type="ECO:0000313" key="5">
    <source>
        <dbReference type="Proteomes" id="UP000483362"/>
    </source>
</evidence>
<feature type="domain" description="SHSP" evidence="3">
    <location>
        <begin position="25"/>
        <end position="141"/>
    </location>
</feature>
<dbReference type="PANTHER" id="PTHR11527">
    <property type="entry name" value="HEAT-SHOCK PROTEIN 20 FAMILY MEMBER"/>
    <property type="match status" value="1"/>
</dbReference>
<evidence type="ECO:0000256" key="1">
    <source>
        <dbReference type="PROSITE-ProRule" id="PRU00285"/>
    </source>
</evidence>
<proteinExistence type="inferred from homology"/>
<dbReference type="SUPFAM" id="SSF49764">
    <property type="entry name" value="HSP20-like chaperones"/>
    <property type="match status" value="1"/>
</dbReference>
<keyword evidence="5" id="KW-1185">Reference proteome</keyword>
<accession>A0A6L5XG83</accession>
<dbReference type="PROSITE" id="PS01031">
    <property type="entry name" value="SHSP"/>
    <property type="match status" value="1"/>
</dbReference>
<dbReference type="AlphaFoldDB" id="A0A6L5XG83"/>
<evidence type="ECO:0000256" key="2">
    <source>
        <dbReference type="RuleBase" id="RU003616"/>
    </source>
</evidence>
<evidence type="ECO:0000259" key="3">
    <source>
        <dbReference type="PROSITE" id="PS01031"/>
    </source>
</evidence>
<dbReference type="Gene3D" id="2.60.40.790">
    <property type="match status" value="1"/>
</dbReference>
<organism evidence="4 5">
    <name type="scientific">Sodaliphilus pleomorphus</name>
    <dbReference type="NCBI Taxonomy" id="2606626"/>
    <lineage>
        <taxon>Bacteria</taxon>
        <taxon>Pseudomonadati</taxon>
        <taxon>Bacteroidota</taxon>
        <taxon>Bacteroidia</taxon>
        <taxon>Bacteroidales</taxon>
        <taxon>Muribaculaceae</taxon>
        <taxon>Sodaliphilus</taxon>
    </lineage>
</organism>
<gene>
    <name evidence="4" type="ORF">FYJ29_12175</name>
</gene>